<dbReference type="AlphaFoldDB" id="A0A2M4DEJ5"/>
<dbReference type="EMBL" id="GGFL01011741">
    <property type="protein sequence ID" value="MBW75919.1"/>
    <property type="molecule type" value="Transcribed_RNA"/>
</dbReference>
<proteinExistence type="predicted"/>
<evidence type="ECO:0000256" key="1">
    <source>
        <dbReference type="SAM" id="SignalP"/>
    </source>
</evidence>
<name>A0A2M4DEJ5_ANODA</name>
<organism evidence="2">
    <name type="scientific">Anopheles darlingi</name>
    <name type="common">Mosquito</name>
    <dbReference type="NCBI Taxonomy" id="43151"/>
    <lineage>
        <taxon>Eukaryota</taxon>
        <taxon>Metazoa</taxon>
        <taxon>Ecdysozoa</taxon>
        <taxon>Arthropoda</taxon>
        <taxon>Hexapoda</taxon>
        <taxon>Insecta</taxon>
        <taxon>Pterygota</taxon>
        <taxon>Neoptera</taxon>
        <taxon>Endopterygota</taxon>
        <taxon>Diptera</taxon>
        <taxon>Nematocera</taxon>
        <taxon>Culicoidea</taxon>
        <taxon>Culicidae</taxon>
        <taxon>Anophelinae</taxon>
        <taxon>Anopheles</taxon>
    </lineage>
</organism>
<evidence type="ECO:0008006" key="3">
    <source>
        <dbReference type="Google" id="ProtNLM"/>
    </source>
</evidence>
<protein>
    <recommendedName>
        <fullName evidence="3">Secreted protein</fullName>
    </recommendedName>
</protein>
<feature type="signal peptide" evidence="1">
    <location>
        <begin position="1"/>
        <end position="19"/>
    </location>
</feature>
<keyword evidence="1" id="KW-0732">Signal</keyword>
<evidence type="ECO:0000313" key="2">
    <source>
        <dbReference type="EMBL" id="MBW75919.1"/>
    </source>
</evidence>
<feature type="chain" id="PRO_5014617378" description="Secreted protein" evidence="1">
    <location>
        <begin position="20"/>
        <end position="198"/>
    </location>
</feature>
<reference evidence="2" key="1">
    <citation type="submission" date="2018-01" db="EMBL/GenBank/DDBJ databases">
        <title>An insight into the sialome of Amazonian anophelines.</title>
        <authorList>
            <person name="Ribeiro J.M."/>
            <person name="Scarpassa V."/>
            <person name="Calvo E."/>
        </authorList>
    </citation>
    <scope>NUCLEOTIDE SEQUENCE</scope>
</reference>
<accession>A0A2M4DEJ5</accession>
<sequence length="198" mass="21799">MAPLPPVSVLALFLLPLAAQIRSIVSFHRFCCYLCVYHRGIIFIIIITIGALIDRCALVVACVPHHHLPACLLAANLLPVSVKFGAHEKQPGKCMVSTRSVSARCCALCVHGWKNALSEIHLLSTHRQIPSIYLMRRQSVGFLKRTRGLSPQHCEDGVVLAEDRRGGSHRLLLAGEDRCIASGVLHVLLAFFFESFAN</sequence>